<feature type="transmembrane region" description="Helical" evidence="10">
    <location>
        <begin position="86"/>
        <end position="108"/>
    </location>
</feature>
<evidence type="ECO:0000256" key="3">
    <source>
        <dbReference type="ARBA" id="ARBA00022475"/>
    </source>
</evidence>
<dbReference type="GO" id="GO:0051453">
    <property type="term" value="P:regulation of intracellular pH"/>
    <property type="evidence" value="ECO:0007669"/>
    <property type="project" value="TreeGrafter"/>
</dbReference>
<keyword evidence="2" id="KW-0813">Transport</keyword>
<keyword evidence="8 10" id="KW-0472">Membrane</keyword>
<dbReference type="Proteomes" id="UP000663852">
    <property type="component" value="Unassembled WGS sequence"/>
</dbReference>
<feature type="transmembrane region" description="Helical" evidence="10">
    <location>
        <begin position="244"/>
        <end position="260"/>
    </location>
</feature>
<dbReference type="GO" id="GO:0098719">
    <property type="term" value="P:sodium ion import across plasma membrane"/>
    <property type="evidence" value="ECO:0007669"/>
    <property type="project" value="TreeGrafter"/>
</dbReference>
<reference evidence="12" key="1">
    <citation type="submission" date="2021-02" db="EMBL/GenBank/DDBJ databases">
        <authorList>
            <person name="Nowell W R."/>
        </authorList>
    </citation>
    <scope>NUCLEOTIDE SEQUENCE</scope>
</reference>
<feature type="transmembrane region" description="Helical" evidence="10">
    <location>
        <begin position="178"/>
        <end position="197"/>
    </location>
</feature>
<dbReference type="InterPro" id="IPR018422">
    <property type="entry name" value="Cation/H_exchanger_CPA1"/>
</dbReference>
<feature type="transmembrane region" description="Helical" evidence="10">
    <location>
        <begin position="406"/>
        <end position="429"/>
    </location>
</feature>
<dbReference type="EMBL" id="CAJNOJ010000525">
    <property type="protein sequence ID" value="CAF1476193.1"/>
    <property type="molecule type" value="Genomic_DNA"/>
</dbReference>
<keyword evidence="7" id="KW-0406">Ion transport</keyword>
<name>A0A815RI39_ADIRI</name>
<evidence type="ECO:0000259" key="11">
    <source>
        <dbReference type="Pfam" id="PF00999"/>
    </source>
</evidence>
<keyword evidence="4 10" id="KW-0812">Transmembrane</keyword>
<evidence type="ECO:0000256" key="5">
    <source>
        <dbReference type="ARBA" id="ARBA00022989"/>
    </source>
</evidence>
<evidence type="ECO:0000313" key="12">
    <source>
        <dbReference type="EMBL" id="CAF1476193.1"/>
    </source>
</evidence>
<keyword evidence="5 10" id="KW-1133">Transmembrane helix</keyword>
<dbReference type="GO" id="GO:0015386">
    <property type="term" value="F:potassium:proton antiporter activity"/>
    <property type="evidence" value="ECO:0007669"/>
    <property type="project" value="TreeGrafter"/>
</dbReference>
<dbReference type="PANTHER" id="PTHR10110">
    <property type="entry name" value="SODIUM/HYDROGEN EXCHANGER"/>
    <property type="match status" value="1"/>
</dbReference>
<keyword evidence="9" id="KW-0739">Sodium transport</keyword>
<evidence type="ECO:0000256" key="1">
    <source>
        <dbReference type="ARBA" id="ARBA00004651"/>
    </source>
</evidence>
<dbReference type="GO" id="GO:0015385">
    <property type="term" value="F:sodium:proton antiporter activity"/>
    <property type="evidence" value="ECO:0007669"/>
    <property type="project" value="InterPro"/>
</dbReference>
<feature type="transmembrane region" description="Helical" evidence="10">
    <location>
        <begin position="14"/>
        <end position="35"/>
    </location>
</feature>
<feature type="transmembrane region" description="Helical" evidence="10">
    <location>
        <begin position="303"/>
        <end position="323"/>
    </location>
</feature>
<sequence length="1035" mass="118189">MNVTTTNDHEEERIGVVILFLSFSVLAACLSKIILSKILKNRITLPFTVTVLILSFIIGLIVTHTKTITNNFQRGEIQLSEIHPHLIYYIFLPLLIFDSSFNGHFYLVKHQLLSAVLLAGPGVLISTVIIAASSVYLFPYNWSWLTGLLFGSILCATDPIAVVALLHDSGASRSLASLIDFESLLNDGSAFVIFLIFKNIFVGETYNARLIITDILKFSIGGPVFGLISGFICVKILNRINGELEVEVALTFAISYLIFFIADVELRVSAVLALVTMGLYMAKHKYCISSNVQISLVSAWRMATYLINIMVFTVTGIILAKSLVNTATTIIAQDFVYSIVLYIVIHIGRALTVILLYPLIRRSGVHISWKDGLVLIWSGLRGSMALILVLMVDLDTRIDSVTRNHFLFHVSMIALLTLVINGTTSRFFIHFLGLKQGAKESQIVLSQALEHMQRETFSQLLQIKQDEKFAEVNWKVLDEYLPKKLLKELNEEENISSTEEVSQPLNLNGNQQFKTISMDNVNAVDRENIRNELVIRFLTAMSIDYEKQWYLGMIHRQTLDILIKSVEQAKQKRSFELHWQLLIEHFRLSFLLLNLMRFNYFDFINKWTNRLLFDHILLTIELTLGFHSAETRMDNILVLFPELITIDEQIMNEVCHEAKQYQLNAARVLHHLRKSYQLCWTAQMTKRCAQMLLKHQSIAIIHLYETGILDDNEYAHICKLIENKIFSLEYGKIQLSDDEKKIIEDPFDLLAIFKTLSNEDKLQWKSIMKSKHRWFQPDTILIEEHRPISTAYLIIRGIVECKTDTVSTYYMSDNIIGIDTLFSHSDNVCSEKTFTVSSGLVEAYVIDKDLLNTWLADENMCNQIYIEVALHTLINNYKLCLEDNHAQLKVLLCEKAKLLKNQSEIIVNSNSDDRLFLLTGTVTHLLDDDENHHLTPPLLIISAASNAYRLNLSSVVFTWTKDDEMNCFNVPSDDCIPSLQNSELSSPNVLYPRYSGETIEFTPRRQSIQVTPPIENLSHLQFIPSEIKIHNDSLI</sequence>
<dbReference type="SUPFAM" id="SSF51206">
    <property type="entry name" value="cAMP-binding domain-like"/>
    <property type="match status" value="1"/>
</dbReference>
<dbReference type="PANTHER" id="PTHR10110:SF86">
    <property type="entry name" value="SODIUM_HYDROGEN EXCHANGER 7"/>
    <property type="match status" value="1"/>
</dbReference>
<accession>A0A815RI39</accession>
<protein>
    <recommendedName>
        <fullName evidence="11">Cation/H+ exchanger transmembrane domain-containing protein</fullName>
    </recommendedName>
</protein>
<comment type="subcellular location">
    <subcellularLocation>
        <location evidence="1">Cell membrane</location>
        <topology evidence="1">Multi-pass membrane protein</topology>
    </subcellularLocation>
</comment>
<feature type="transmembrane region" description="Helical" evidence="10">
    <location>
        <begin position="335"/>
        <end position="360"/>
    </location>
</feature>
<dbReference type="InterPro" id="IPR006153">
    <property type="entry name" value="Cation/H_exchanger_TM"/>
</dbReference>
<evidence type="ECO:0000313" key="13">
    <source>
        <dbReference type="Proteomes" id="UP000663852"/>
    </source>
</evidence>
<dbReference type="InterPro" id="IPR018490">
    <property type="entry name" value="cNMP-bd_dom_sf"/>
</dbReference>
<evidence type="ECO:0000256" key="8">
    <source>
        <dbReference type="ARBA" id="ARBA00023136"/>
    </source>
</evidence>
<proteinExistence type="predicted"/>
<feature type="transmembrane region" description="Helical" evidence="10">
    <location>
        <begin position="144"/>
        <end position="166"/>
    </location>
</feature>
<evidence type="ECO:0000256" key="6">
    <source>
        <dbReference type="ARBA" id="ARBA00023053"/>
    </source>
</evidence>
<dbReference type="OrthoDB" id="441412at2759"/>
<organism evidence="12 13">
    <name type="scientific">Adineta ricciae</name>
    <name type="common">Rotifer</name>
    <dbReference type="NCBI Taxonomy" id="249248"/>
    <lineage>
        <taxon>Eukaryota</taxon>
        <taxon>Metazoa</taxon>
        <taxon>Spiralia</taxon>
        <taxon>Gnathifera</taxon>
        <taxon>Rotifera</taxon>
        <taxon>Eurotatoria</taxon>
        <taxon>Bdelloidea</taxon>
        <taxon>Adinetida</taxon>
        <taxon>Adinetidae</taxon>
        <taxon>Adineta</taxon>
    </lineage>
</organism>
<dbReference type="Gene3D" id="6.10.140.1330">
    <property type="match status" value="1"/>
</dbReference>
<feature type="domain" description="Cation/H+ exchanger transmembrane" evidence="11">
    <location>
        <begin position="34"/>
        <end position="427"/>
    </location>
</feature>
<comment type="caution">
    <text evidence="12">The sequence shown here is derived from an EMBL/GenBank/DDBJ whole genome shotgun (WGS) entry which is preliminary data.</text>
</comment>
<feature type="transmembrane region" description="Helical" evidence="10">
    <location>
        <begin position="115"/>
        <end position="138"/>
    </location>
</feature>
<keyword evidence="6" id="KW-0915">Sodium</keyword>
<evidence type="ECO:0000256" key="2">
    <source>
        <dbReference type="ARBA" id="ARBA00022448"/>
    </source>
</evidence>
<dbReference type="GO" id="GO:0005886">
    <property type="term" value="C:plasma membrane"/>
    <property type="evidence" value="ECO:0007669"/>
    <property type="project" value="UniProtKB-SubCell"/>
</dbReference>
<dbReference type="InterPro" id="IPR014710">
    <property type="entry name" value="RmlC-like_jellyroll"/>
</dbReference>
<feature type="transmembrane region" description="Helical" evidence="10">
    <location>
        <begin position="217"/>
        <end position="237"/>
    </location>
</feature>
<gene>
    <name evidence="12" type="ORF">EDS130_LOCUS41132</name>
</gene>
<feature type="transmembrane region" description="Helical" evidence="10">
    <location>
        <begin position="47"/>
        <end position="66"/>
    </location>
</feature>
<dbReference type="Pfam" id="PF00999">
    <property type="entry name" value="Na_H_Exchanger"/>
    <property type="match status" value="1"/>
</dbReference>
<dbReference type="AlphaFoldDB" id="A0A815RI39"/>
<keyword evidence="3" id="KW-1003">Cell membrane</keyword>
<evidence type="ECO:0000256" key="4">
    <source>
        <dbReference type="ARBA" id="ARBA00022692"/>
    </source>
</evidence>
<evidence type="ECO:0000256" key="9">
    <source>
        <dbReference type="ARBA" id="ARBA00023201"/>
    </source>
</evidence>
<evidence type="ECO:0000256" key="10">
    <source>
        <dbReference type="SAM" id="Phobius"/>
    </source>
</evidence>
<evidence type="ECO:0000256" key="7">
    <source>
        <dbReference type="ARBA" id="ARBA00023065"/>
    </source>
</evidence>
<dbReference type="Gene3D" id="2.60.120.10">
    <property type="entry name" value="Jelly Rolls"/>
    <property type="match status" value="1"/>
</dbReference>
<feature type="transmembrane region" description="Helical" evidence="10">
    <location>
        <begin position="372"/>
        <end position="394"/>
    </location>
</feature>
<feature type="transmembrane region" description="Helical" evidence="10">
    <location>
        <begin position="266"/>
        <end position="282"/>
    </location>
</feature>